<dbReference type="PANTHER" id="PTHR46598">
    <property type="entry name" value="BNAC05G43320D PROTEIN"/>
    <property type="match status" value="1"/>
</dbReference>
<comment type="similarity">
    <text evidence="1">Belongs to the PPR family. P subfamily.</text>
</comment>
<evidence type="ECO:0000313" key="6">
    <source>
        <dbReference type="Proteomes" id="UP000825935"/>
    </source>
</evidence>
<sequence>MLCLPRDWHPFISNGLSSYPSRRYGLPLFDLSSICQFNSLLNAQHNGILQTSCLRLDTHGSPLKPVDSIASPEDLARAENGQTIGGGDDLSDLNTQMLLAIEGRRTEEAWHIYEILSKRNHIPSSICLSRLVCQLSYAGTPSSLTRAQKLVASLQKRKKVSLLDCNCLGLLAMATCKAGAVRYAASIIRLILKLGYLPHVKAWSAVVSKLGKERENVSLAVDLFETICSLVWKAESHSTDSKASNLTDTFAVFSARPDTGAFNAVLNACANGCLVDKAHEIFNELEKFGLHPDVLTFNIMIKLYALSSNKLKLSQVLTEMERAGVKPCLSTMHSLVAAYVGLDELDRAVMLVEALRGGTEDISRIVASDMAHLHASKIVSSASADTSGPSAIDSTSTTQMPLDHLAATPPSKVSVIPKFKPDTRMYTIIMKGYMQKGRLDEVKQLLVAMRNQGDINSLPNEVTYTTVITACIRLGLLDEARSFLHEMETHKVPANVVTYNVLLKGYCEALQLANARLLLEDMKKCGIQPDVVTFNTLINGYINIDDSVSALAMFTEMRKSGIAPSKESYTDLIKAFGKNDQPNLAEKVFQEMQQDRRVNVDIISWNALIHSYSQAGHIEGAKMAFQRMKDAGHVPTVSTYGSLVKGFAMRGKAGEALVLWKEIQARLEAKGANVVPLKPDAGLLDGLVDICVRAGFFLKALEIVACMEKHQIPADKIKYQRMFVEMHSKLYTSPHTSQARRDRTYDRRRAVEAFKFWVGLPNAYYGQDWSPQGLSRDEGPEI</sequence>
<feature type="repeat" description="PPR" evidence="3">
    <location>
        <begin position="565"/>
        <end position="595"/>
    </location>
</feature>
<feature type="repeat" description="PPR" evidence="3">
    <location>
        <begin position="258"/>
        <end position="292"/>
    </location>
</feature>
<dbReference type="InterPro" id="IPR011990">
    <property type="entry name" value="TPR-like_helical_dom_sf"/>
</dbReference>
<dbReference type="AlphaFoldDB" id="A0A8T2R953"/>
<feature type="repeat" description="PPR" evidence="3">
    <location>
        <begin position="530"/>
        <end position="564"/>
    </location>
</feature>
<feature type="repeat" description="PPR" evidence="3">
    <location>
        <begin position="293"/>
        <end position="327"/>
    </location>
</feature>
<dbReference type="OrthoDB" id="185373at2759"/>
<protein>
    <recommendedName>
        <fullName evidence="4">At1g68980-like TPR repeats domain-containing protein</fullName>
    </recommendedName>
</protein>
<dbReference type="OMA" id="VCQLSYQ"/>
<feature type="domain" description="At1g68980-like TPR repeats" evidence="4">
    <location>
        <begin position="88"/>
        <end position="231"/>
    </location>
</feature>
<evidence type="ECO:0000256" key="1">
    <source>
        <dbReference type="ARBA" id="ARBA00007626"/>
    </source>
</evidence>
<evidence type="ECO:0000259" key="4">
    <source>
        <dbReference type="Pfam" id="PF25245"/>
    </source>
</evidence>
<name>A0A8T2R953_CERRI</name>
<dbReference type="InterPro" id="IPR057440">
    <property type="entry name" value="At1g68980-like_TPR"/>
</dbReference>
<dbReference type="PANTHER" id="PTHR46598:SF5">
    <property type="entry name" value="PENTACOTRIPEPTIDE-REPEAT REGION OF PRORP DOMAIN-CONTAINING PROTEIN"/>
    <property type="match status" value="1"/>
</dbReference>
<accession>A0A8T2R953</accession>
<reference evidence="5" key="1">
    <citation type="submission" date="2021-08" db="EMBL/GenBank/DDBJ databases">
        <title>WGS assembly of Ceratopteris richardii.</title>
        <authorList>
            <person name="Marchant D.B."/>
            <person name="Chen G."/>
            <person name="Jenkins J."/>
            <person name="Shu S."/>
            <person name="Leebens-Mack J."/>
            <person name="Grimwood J."/>
            <person name="Schmutz J."/>
            <person name="Soltis P."/>
            <person name="Soltis D."/>
            <person name="Chen Z.-H."/>
        </authorList>
    </citation>
    <scope>NUCLEOTIDE SEQUENCE</scope>
    <source>
        <strain evidence="5">Whitten #5841</strain>
        <tissue evidence="5">Leaf</tissue>
    </source>
</reference>
<dbReference type="Gene3D" id="1.25.40.10">
    <property type="entry name" value="Tetratricopeptide repeat domain"/>
    <property type="match status" value="3"/>
</dbReference>
<feature type="repeat" description="PPR" evidence="3">
    <location>
        <begin position="422"/>
        <end position="456"/>
    </location>
</feature>
<dbReference type="NCBIfam" id="TIGR00756">
    <property type="entry name" value="PPR"/>
    <property type="match status" value="7"/>
</dbReference>
<feature type="repeat" description="PPR" evidence="3">
    <location>
        <begin position="601"/>
        <end position="635"/>
    </location>
</feature>
<dbReference type="EMBL" id="CM035433">
    <property type="protein sequence ID" value="KAH7292942.1"/>
    <property type="molecule type" value="Genomic_DNA"/>
</dbReference>
<comment type="caution">
    <text evidence="5">The sequence shown here is derived from an EMBL/GenBank/DDBJ whole genome shotgun (WGS) entry which is preliminary data.</text>
</comment>
<proteinExistence type="inferred from homology"/>
<feature type="repeat" description="PPR" evidence="3">
    <location>
        <begin position="460"/>
        <end position="494"/>
    </location>
</feature>
<dbReference type="InterPro" id="IPR002885">
    <property type="entry name" value="PPR_rpt"/>
</dbReference>
<keyword evidence="2" id="KW-0677">Repeat</keyword>
<keyword evidence="6" id="KW-1185">Reference proteome</keyword>
<dbReference type="Pfam" id="PF13041">
    <property type="entry name" value="PPR_2"/>
    <property type="match status" value="3"/>
</dbReference>
<gene>
    <name evidence="5" type="ORF">KP509_28G004500</name>
</gene>
<dbReference type="Pfam" id="PF25245">
    <property type="entry name" value="TPR_At1g68980"/>
    <property type="match status" value="1"/>
</dbReference>
<evidence type="ECO:0000313" key="5">
    <source>
        <dbReference type="EMBL" id="KAH7292942.1"/>
    </source>
</evidence>
<organism evidence="5 6">
    <name type="scientific">Ceratopteris richardii</name>
    <name type="common">Triangle waterfern</name>
    <dbReference type="NCBI Taxonomy" id="49495"/>
    <lineage>
        <taxon>Eukaryota</taxon>
        <taxon>Viridiplantae</taxon>
        <taxon>Streptophyta</taxon>
        <taxon>Embryophyta</taxon>
        <taxon>Tracheophyta</taxon>
        <taxon>Polypodiopsida</taxon>
        <taxon>Polypodiidae</taxon>
        <taxon>Polypodiales</taxon>
        <taxon>Pteridineae</taxon>
        <taxon>Pteridaceae</taxon>
        <taxon>Parkerioideae</taxon>
        <taxon>Ceratopteris</taxon>
    </lineage>
</organism>
<dbReference type="Pfam" id="PF01535">
    <property type="entry name" value="PPR"/>
    <property type="match status" value="3"/>
</dbReference>
<evidence type="ECO:0000256" key="2">
    <source>
        <dbReference type="ARBA" id="ARBA00022737"/>
    </source>
</evidence>
<dbReference type="PROSITE" id="PS51375">
    <property type="entry name" value="PPR"/>
    <property type="match status" value="8"/>
</dbReference>
<feature type="repeat" description="PPR" evidence="3">
    <location>
        <begin position="495"/>
        <end position="529"/>
    </location>
</feature>
<evidence type="ECO:0000256" key="3">
    <source>
        <dbReference type="PROSITE-ProRule" id="PRU00708"/>
    </source>
</evidence>
<dbReference type="Proteomes" id="UP000825935">
    <property type="component" value="Chromosome 28"/>
</dbReference>